<keyword evidence="3" id="KW-1185">Reference proteome</keyword>
<feature type="domain" description="NB-ARC" evidence="1">
    <location>
        <begin position="278"/>
        <end position="393"/>
    </location>
</feature>
<dbReference type="SUPFAM" id="SSF52540">
    <property type="entry name" value="P-loop containing nucleoside triphosphate hydrolases"/>
    <property type="match status" value="1"/>
</dbReference>
<evidence type="ECO:0000313" key="3">
    <source>
        <dbReference type="Proteomes" id="UP000235023"/>
    </source>
</evidence>
<dbReference type="EMBL" id="KZ559529">
    <property type="protein sequence ID" value="PLN82189.1"/>
    <property type="molecule type" value="Genomic_DNA"/>
</dbReference>
<dbReference type="InterPro" id="IPR002182">
    <property type="entry name" value="NB-ARC"/>
</dbReference>
<accession>A0A2J5HXM2</accession>
<dbReference type="PANTHER" id="PTHR35205">
    <property type="entry name" value="NB-ARC AND TPR DOMAIN PROTEIN"/>
    <property type="match status" value="1"/>
</dbReference>
<dbReference type="OrthoDB" id="6161812at2759"/>
<protein>
    <recommendedName>
        <fullName evidence="1">NB-ARC domain-containing protein</fullName>
    </recommendedName>
</protein>
<name>A0A2J5HXM2_9EURO</name>
<sequence>MHISKLFYPTVFALSANALFDCNDDQHVFDPTPGKFVVHFTSSPDSHYNGKEPWIRICLPNDSGSWDNVDPLGIPCETIGPKTFSPSQTRLKADLEFGLGDACDTKPYLHQTYLQEAFFTKQWESATKSFLERMEPQDCRTIRSFRTYEDVREYVFIEQDEEASEAALQELAMLQPRMVDLKGFSNFFTSNLHPAPGTDGYDPSWNKLTDSFAAAIEEIEDILVRIERVAAMYQRQYQGDMASWFSYLSLTPRLFRDMAHLPCFVLPPIRTARFFDRDDVIEKIEQHFQDTNATSPLRSLALYGIGGVGKSHVAMKILEKKMAAKDFDAIFWVSAESPVAIQQSFTDIALRLKLPDTAPATHDENRMVLKGWLQQTDCRWMIIYDNAETTELLRDYWPLSGSSETGSKFLLHLLAGHIGTDILANEAHLSINTEELLALALIKRDRYSRVYSIHRLIAAQFRRFMSPEVHQKAFYEASILMYNAFPKRPKKAGATRANLYNVWDKCQLWLQHVLHLKTIYLLEIQNWRELEDLVTANKIAMATLPDADKEIYLPSSTEIHVASMWAFRGRFNLALESLLTAHNLKLSESPVDLQNLCWIEDNLATIYRCLRDFEIAIQWIERSRDTWKRWSESAGLEFNCPPLLKLTHGRILAHGRNLDVAKLQLTEALDGLLSAKPFVWAPTATCKFAIGRLLMFEGKYKAADKMLLESQSMWLAGDKSRALDFNGIIVYQLGCCALLQGNIDAALEHLEEAKVISSVHQDTHPAKYARCLFKLSETRRQIPGQEAQADQLLKEAKATKEGSFPQSEQLRDEDFDALIHISQR</sequence>
<organism evidence="2 3">
    <name type="scientific">Aspergillus taichungensis</name>
    <dbReference type="NCBI Taxonomy" id="482145"/>
    <lineage>
        <taxon>Eukaryota</taxon>
        <taxon>Fungi</taxon>
        <taxon>Dikarya</taxon>
        <taxon>Ascomycota</taxon>
        <taxon>Pezizomycotina</taxon>
        <taxon>Eurotiomycetes</taxon>
        <taxon>Eurotiomycetidae</taxon>
        <taxon>Eurotiales</taxon>
        <taxon>Aspergillaceae</taxon>
        <taxon>Aspergillus</taxon>
        <taxon>Aspergillus subgen. Circumdati</taxon>
    </lineage>
</organism>
<dbReference type="Pfam" id="PF00931">
    <property type="entry name" value="NB-ARC"/>
    <property type="match status" value="1"/>
</dbReference>
<dbReference type="PANTHER" id="PTHR35205:SF1">
    <property type="entry name" value="ZU5 DOMAIN-CONTAINING PROTEIN"/>
    <property type="match status" value="1"/>
</dbReference>
<gene>
    <name evidence="2" type="ORF">BDW42DRAFT_184990</name>
</gene>
<dbReference type="Gene3D" id="1.25.40.10">
    <property type="entry name" value="Tetratricopeptide repeat domain"/>
    <property type="match status" value="1"/>
</dbReference>
<proteinExistence type="predicted"/>
<dbReference type="SUPFAM" id="SSF48452">
    <property type="entry name" value="TPR-like"/>
    <property type="match status" value="1"/>
</dbReference>
<dbReference type="Proteomes" id="UP000235023">
    <property type="component" value="Unassembled WGS sequence"/>
</dbReference>
<evidence type="ECO:0000313" key="2">
    <source>
        <dbReference type="EMBL" id="PLN82189.1"/>
    </source>
</evidence>
<dbReference type="AlphaFoldDB" id="A0A2J5HXM2"/>
<dbReference type="InterPro" id="IPR027417">
    <property type="entry name" value="P-loop_NTPase"/>
</dbReference>
<evidence type="ECO:0000259" key="1">
    <source>
        <dbReference type="Pfam" id="PF00931"/>
    </source>
</evidence>
<reference evidence="3" key="1">
    <citation type="submission" date="2017-12" db="EMBL/GenBank/DDBJ databases">
        <authorList>
            <consortium name="DOE Joint Genome Institute"/>
            <person name="Mondo S.J."/>
            <person name="Kjaerbolling I."/>
            <person name="Vesth T.C."/>
            <person name="Frisvad J.C."/>
            <person name="Nybo J.L."/>
            <person name="Theobald S."/>
            <person name="Kuo A."/>
            <person name="Bowyer P."/>
            <person name="Matsuda Y."/>
            <person name="Lyhne E.K."/>
            <person name="Kogle M.E."/>
            <person name="Clum A."/>
            <person name="Lipzen A."/>
            <person name="Salamov A."/>
            <person name="Ngan C.Y."/>
            <person name="Daum C."/>
            <person name="Chiniquy J."/>
            <person name="Barry K."/>
            <person name="LaButti K."/>
            <person name="Haridas S."/>
            <person name="Simmons B.A."/>
            <person name="Magnuson J.K."/>
            <person name="Mortensen U.H."/>
            <person name="Larsen T.O."/>
            <person name="Grigoriev I.V."/>
            <person name="Baker S.E."/>
            <person name="Andersen M.R."/>
            <person name="Nordberg H.P."/>
            <person name="Cantor M.N."/>
            <person name="Hua S.X."/>
        </authorList>
    </citation>
    <scope>NUCLEOTIDE SEQUENCE [LARGE SCALE GENOMIC DNA]</scope>
    <source>
        <strain evidence="3">IBT 19404</strain>
    </source>
</reference>
<dbReference type="InterPro" id="IPR011990">
    <property type="entry name" value="TPR-like_helical_dom_sf"/>
</dbReference>
<dbReference type="GO" id="GO:0043531">
    <property type="term" value="F:ADP binding"/>
    <property type="evidence" value="ECO:0007669"/>
    <property type="project" value="InterPro"/>
</dbReference>
<dbReference type="Gene3D" id="3.40.50.300">
    <property type="entry name" value="P-loop containing nucleotide triphosphate hydrolases"/>
    <property type="match status" value="1"/>
</dbReference>